<dbReference type="InterPro" id="IPR002629">
    <property type="entry name" value="Met_Synth_C/arc"/>
</dbReference>
<dbReference type="RefSeq" id="WP_014025837.1">
    <property type="nucleotide sequence ID" value="NC_015931.1"/>
</dbReference>
<dbReference type="PANTHER" id="PTHR30519">
    <property type="entry name" value="5-METHYLTETRAHYDROPTEROYLTRIGLUTAMATE--HOMOCYSTEINE METHYLTRANSFERASE"/>
    <property type="match status" value="1"/>
</dbReference>
<evidence type="ECO:0000256" key="3">
    <source>
        <dbReference type="ARBA" id="ARBA00022605"/>
    </source>
</evidence>
<dbReference type="GO" id="GO:0009086">
    <property type="term" value="P:methionine biosynthetic process"/>
    <property type="evidence" value="ECO:0007669"/>
    <property type="project" value="UniProtKB-UniRule"/>
</dbReference>
<feature type="binding site" evidence="8">
    <location>
        <position position="221"/>
    </location>
    <ligand>
        <name>Zn(2+)</name>
        <dbReference type="ChEBI" id="CHEBI:29105"/>
        <note>catalytic</note>
    </ligand>
</feature>
<feature type="binding site" evidence="8">
    <location>
        <position position="307"/>
    </location>
    <ligand>
        <name>Zn(2+)</name>
        <dbReference type="ChEBI" id="CHEBI:29105"/>
        <note>catalytic</note>
    </ligand>
</feature>
<evidence type="ECO:0000256" key="6">
    <source>
        <dbReference type="ARBA" id="ARBA00022833"/>
    </source>
</evidence>
<evidence type="ECO:0000256" key="8">
    <source>
        <dbReference type="HAMAP-Rule" id="MF_00288"/>
    </source>
</evidence>
<accession>G0EFB7</accession>
<evidence type="ECO:0000313" key="10">
    <source>
        <dbReference type="EMBL" id="AEM38160.1"/>
    </source>
</evidence>
<reference evidence="10 11" key="1">
    <citation type="journal article" date="2011" name="Stand. Genomic Sci.">
        <title>Complete genome sequence of the hyperthermophilic chemolithoautotroph Pyrolobus fumarii type strain (1A).</title>
        <authorList>
            <person name="Anderson I."/>
            <person name="Goker M."/>
            <person name="Nolan M."/>
            <person name="Lucas S."/>
            <person name="Hammon N."/>
            <person name="Deshpande S."/>
            <person name="Cheng J.F."/>
            <person name="Tapia R."/>
            <person name="Han C."/>
            <person name="Goodwin L."/>
            <person name="Pitluck S."/>
            <person name="Huntemann M."/>
            <person name="Liolios K."/>
            <person name="Ivanova N."/>
            <person name="Pagani I."/>
            <person name="Mavromatis K."/>
            <person name="Ovchinikova G."/>
            <person name="Pati A."/>
            <person name="Chen A."/>
            <person name="Palaniappan K."/>
            <person name="Land M."/>
            <person name="Hauser L."/>
            <person name="Brambilla E.M."/>
            <person name="Huber H."/>
            <person name="Yasawong M."/>
            <person name="Rohde M."/>
            <person name="Spring S."/>
            <person name="Abt B."/>
            <person name="Sikorski J."/>
            <person name="Wirth R."/>
            <person name="Detter J.C."/>
            <person name="Woyke T."/>
            <person name="Bristow J."/>
            <person name="Eisen J.A."/>
            <person name="Markowitz V."/>
            <person name="Hugenholtz P."/>
            <person name="Kyrpides N.C."/>
            <person name="Klenk H.P."/>
            <person name="Lapidus A."/>
        </authorList>
    </citation>
    <scope>NUCLEOTIDE SEQUENCE [LARGE SCALE GENOMIC DNA]</scope>
    <source>
        <strain evidence="11">DSM 11204 / 1A</strain>
    </source>
</reference>
<evidence type="ECO:0000256" key="2">
    <source>
        <dbReference type="ARBA" id="ARBA00022603"/>
    </source>
</evidence>
<dbReference type="UniPathway" id="UPA00051"/>
<keyword evidence="3 8" id="KW-0028">Amino-acid biosynthesis</keyword>
<sequence>MSAITGYRLPKAFITTVVGSYPKMPEAEEAIRKRRQGLITEEEFHKLVQPAIKKVIEDHLEAGVDILSDGEQARDDMVVYFAERIGGYSGGEWVRIFDNVYFRKPVIVARLEYKGPMAVMDWEYATSIAQGRPVKAILTGPYTMADWSFDLQYGDRRELVLELARVLRHEIEEFVKRGAKFIQVDEPALPTRPLPEEAELVKEALEIMLKGIEVKKIVHVCFGRIEKLLPHLMEFPVDQLDLEFKNSGFKLLPYVKEYWDPRKEIGYGVIDVHSLRVESVEEIIEDVERLLKLDVIPPEKIYIDPDCGLKRLPRDVARAKLRNMVEAARQLRKKYGFEE</sequence>
<dbReference type="HAMAP" id="MF_00288">
    <property type="entry name" value="MetE"/>
    <property type="match status" value="1"/>
</dbReference>
<feature type="binding site" evidence="8">
    <location>
        <position position="243"/>
    </location>
    <ligand>
        <name>Zn(2+)</name>
        <dbReference type="ChEBI" id="CHEBI:29105"/>
        <note>catalytic</note>
    </ligand>
</feature>
<organism evidence="10 11">
    <name type="scientific">Pyrolobus fumarii (strain DSM 11204 / 1A)</name>
    <dbReference type="NCBI Taxonomy" id="694429"/>
    <lineage>
        <taxon>Archaea</taxon>
        <taxon>Thermoproteota</taxon>
        <taxon>Thermoprotei</taxon>
        <taxon>Desulfurococcales</taxon>
        <taxon>Pyrodictiaceae</taxon>
        <taxon>Pyrolobus</taxon>
    </lineage>
</organism>
<dbReference type="GO" id="GO:0008270">
    <property type="term" value="F:zinc ion binding"/>
    <property type="evidence" value="ECO:0007669"/>
    <property type="project" value="InterPro"/>
</dbReference>
<name>G0EFB7_PYRF1</name>
<keyword evidence="6 8" id="KW-0862">Zinc</keyword>
<evidence type="ECO:0000259" key="9">
    <source>
        <dbReference type="Pfam" id="PF01717"/>
    </source>
</evidence>
<comment type="cofactor">
    <cofactor evidence="8">
        <name>Zn(2+)</name>
        <dbReference type="ChEBI" id="CHEBI:29105"/>
    </cofactor>
    <text evidence="8">Binds 1 zinc ion per subunit.</text>
</comment>
<dbReference type="EC" id="2.1.1.-" evidence="8"/>
<dbReference type="Pfam" id="PF01717">
    <property type="entry name" value="Meth_synt_2"/>
    <property type="match status" value="1"/>
</dbReference>
<dbReference type="Proteomes" id="UP000001037">
    <property type="component" value="Chromosome"/>
</dbReference>
<dbReference type="KEGG" id="pfm:Pyrfu_0288"/>
<evidence type="ECO:0000256" key="4">
    <source>
        <dbReference type="ARBA" id="ARBA00022679"/>
    </source>
</evidence>
<keyword evidence="2 8" id="KW-0489">Methyltransferase</keyword>
<dbReference type="InterPro" id="IPR022921">
    <property type="entry name" value="MetE_arc"/>
</dbReference>
<evidence type="ECO:0000256" key="1">
    <source>
        <dbReference type="ARBA" id="ARBA00007909"/>
    </source>
</evidence>
<keyword evidence="4 8" id="KW-0808">Transferase</keyword>
<dbReference type="FunCoup" id="G0EFB7">
    <property type="interactions" value="75"/>
</dbReference>
<evidence type="ECO:0000313" key="11">
    <source>
        <dbReference type="Proteomes" id="UP000001037"/>
    </source>
</evidence>
<comment type="function">
    <text evidence="8">Catalyzes the transfer of a methyl group to L-homocysteine resulting in methionine formation. The physiological methyl donor is unknown.</text>
</comment>
<dbReference type="InterPro" id="IPR038071">
    <property type="entry name" value="UROD/MetE-like_sf"/>
</dbReference>
<dbReference type="eggNOG" id="arCOG01876">
    <property type="taxonomic scope" value="Archaea"/>
</dbReference>
<dbReference type="CDD" id="cd03311">
    <property type="entry name" value="CIMS_C_terminal_like"/>
    <property type="match status" value="1"/>
</dbReference>
<proteinExistence type="inferred from homology"/>
<dbReference type="Gene3D" id="3.20.20.210">
    <property type="match status" value="1"/>
</dbReference>
<dbReference type="HOGENOM" id="CLU_040013_3_2_2"/>
<dbReference type="EMBL" id="CP002838">
    <property type="protein sequence ID" value="AEM38160.1"/>
    <property type="molecule type" value="Genomic_DNA"/>
</dbReference>
<protein>
    <recommendedName>
        <fullName evidence="8">Methionine synthase</fullName>
        <ecNumber evidence="8">2.1.1.-</ecNumber>
    </recommendedName>
    <alternativeName>
        <fullName evidence="8">Homocysteine methyltransferase</fullName>
    </alternativeName>
</protein>
<dbReference type="InParanoid" id="G0EFB7"/>
<gene>
    <name evidence="8" type="primary">metE</name>
    <name evidence="10" type="ordered locus">Pyrfu_0288</name>
</gene>
<dbReference type="GeneID" id="11139930"/>
<dbReference type="STRING" id="694429.Pyrfu_0288"/>
<keyword evidence="11" id="KW-1185">Reference proteome</keyword>
<dbReference type="GO" id="GO:0003871">
    <property type="term" value="F:5-methyltetrahydropteroyltriglutamate-homocysteine S-methyltransferase activity"/>
    <property type="evidence" value="ECO:0007669"/>
    <property type="project" value="InterPro"/>
</dbReference>
<feature type="binding site" evidence="8">
    <location>
        <position position="219"/>
    </location>
    <ligand>
        <name>Zn(2+)</name>
        <dbReference type="ChEBI" id="CHEBI:29105"/>
        <note>catalytic</note>
    </ligand>
</feature>
<dbReference type="AlphaFoldDB" id="G0EFB7"/>
<keyword evidence="7 8" id="KW-0486">Methionine biosynthesis</keyword>
<feature type="domain" description="Cobalamin-independent methionine synthase MetE C-terminal/archaeal" evidence="9">
    <location>
        <begin position="13"/>
        <end position="329"/>
    </location>
</feature>
<evidence type="ECO:0000256" key="5">
    <source>
        <dbReference type="ARBA" id="ARBA00022723"/>
    </source>
</evidence>
<comment type="pathway">
    <text evidence="8">Amino-acid biosynthesis; L-methionine biosynthesis via de novo pathway.</text>
</comment>
<comment type="similarity">
    <text evidence="1 8">Belongs to the archaeal MetE family.</text>
</comment>
<dbReference type="NCBIfam" id="NF003317">
    <property type="entry name" value="PRK04326.1"/>
    <property type="match status" value="1"/>
</dbReference>
<evidence type="ECO:0000256" key="7">
    <source>
        <dbReference type="ARBA" id="ARBA00023167"/>
    </source>
</evidence>
<dbReference type="SUPFAM" id="SSF51726">
    <property type="entry name" value="UROD/MetE-like"/>
    <property type="match status" value="1"/>
</dbReference>
<dbReference type="GO" id="GO:0032259">
    <property type="term" value="P:methylation"/>
    <property type="evidence" value="ECO:0007669"/>
    <property type="project" value="UniProtKB-KW"/>
</dbReference>
<keyword evidence="5 8" id="KW-0479">Metal-binding</keyword>